<feature type="region of interest" description="Disordered" evidence="1">
    <location>
        <begin position="185"/>
        <end position="204"/>
    </location>
</feature>
<evidence type="ECO:0000256" key="1">
    <source>
        <dbReference type="SAM" id="MobiDB-lite"/>
    </source>
</evidence>
<organism evidence="2 3">
    <name type="scientific">Rubrivirga marina</name>
    <dbReference type="NCBI Taxonomy" id="1196024"/>
    <lineage>
        <taxon>Bacteria</taxon>
        <taxon>Pseudomonadati</taxon>
        <taxon>Rhodothermota</taxon>
        <taxon>Rhodothermia</taxon>
        <taxon>Rhodothermales</taxon>
        <taxon>Rubricoccaceae</taxon>
        <taxon>Rubrivirga</taxon>
    </lineage>
</organism>
<proteinExistence type="predicted"/>
<comment type="caution">
    <text evidence="2">The sequence shown here is derived from an EMBL/GenBank/DDBJ whole genome shotgun (WGS) entry which is preliminary data.</text>
</comment>
<evidence type="ECO:0000313" key="2">
    <source>
        <dbReference type="EMBL" id="PAP77363.1"/>
    </source>
</evidence>
<dbReference type="AlphaFoldDB" id="A0A271J1N1"/>
<feature type="compositionally biased region" description="Basic and acidic residues" evidence="1">
    <location>
        <begin position="195"/>
        <end position="204"/>
    </location>
</feature>
<dbReference type="RefSeq" id="WP_095511032.1">
    <property type="nucleotide sequence ID" value="NZ_MQWD01000001.1"/>
</dbReference>
<protein>
    <submittedName>
        <fullName evidence="2">Uncharacterized protein</fullName>
    </submittedName>
</protein>
<keyword evidence="3" id="KW-1185">Reference proteome</keyword>
<dbReference type="EMBL" id="MQWD01000001">
    <property type="protein sequence ID" value="PAP77363.1"/>
    <property type="molecule type" value="Genomic_DNA"/>
</dbReference>
<dbReference type="Proteomes" id="UP000216339">
    <property type="component" value="Unassembled WGS sequence"/>
</dbReference>
<dbReference type="OrthoDB" id="9866799at2"/>
<gene>
    <name evidence="2" type="ORF">BSZ37_13430</name>
</gene>
<evidence type="ECO:0000313" key="3">
    <source>
        <dbReference type="Proteomes" id="UP000216339"/>
    </source>
</evidence>
<reference evidence="2 3" key="1">
    <citation type="submission" date="2016-11" db="EMBL/GenBank/DDBJ databases">
        <title>Study of marine rhodopsin-containing bacteria.</title>
        <authorList>
            <person name="Yoshizawa S."/>
            <person name="Kumagai Y."/>
            <person name="Kogure K."/>
        </authorList>
    </citation>
    <scope>NUCLEOTIDE SEQUENCE [LARGE SCALE GENOMIC DNA]</scope>
    <source>
        <strain evidence="2 3">SAORIC-28</strain>
    </source>
</reference>
<feature type="region of interest" description="Disordered" evidence="1">
    <location>
        <begin position="141"/>
        <end position="180"/>
    </location>
</feature>
<sequence length="204" mass="22218">MENLVDLLPLLFIAAYYLLSGRRKAQQRKAARERTEAPQEALVPSSGDGARERSPTPFESFLSQLETAMAEASGVAAEEREVEVKTTPVPPAALESTPAREFKSVPGSFDAPDAVDHGAHGFGTENPLSEEVFETAPAFAARPTSGRRDYDPHGLRPKPTPPMGASPNWRRRLGDPQTARDAFVLQTIFGPRGGIRGDRQGRKR</sequence>
<accession>A0A271J1N1</accession>
<name>A0A271J1N1_9BACT</name>
<feature type="region of interest" description="Disordered" evidence="1">
    <location>
        <begin position="29"/>
        <end position="56"/>
    </location>
</feature>
<feature type="region of interest" description="Disordered" evidence="1">
    <location>
        <begin position="69"/>
        <end position="105"/>
    </location>
</feature>